<evidence type="ECO:0000313" key="2">
    <source>
        <dbReference type="Proteomes" id="UP000251075"/>
    </source>
</evidence>
<proteinExistence type="predicted"/>
<evidence type="ECO:0000313" key="1">
    <source>
        <dbReference type="EMBL" id="RAU23552.1"/>
    </source>
</evidence>
<sequence>MSTVYIVHAIDTEGPLYESLQAKFDRLKHLFGIDGLDRTEATLAKLRAGEIDLGDKTEMVKLVLNGHLTNYNATWTQVNAMLDRILAPEFRTKMVDSFGEGWVFNWFCIDLVGYVNNPRRRDLGFHNIYDHFAERLAQDPNCRDGVHFHFHPISTFRDAHYCGTHYLRYPEFFEVLARKVIERGFFPHAFRAGFQAERPDIHWFLEQFIPFDITNMALDDPTELDKTVDFRNGRSGDWRRAPADWSVYRPDHDDYQRPGNCRRAIGRALNIMNRMASIDQREMDKAFARAETGLPTLVGLCSHDHRDIGPEVDHVRDLIAEAQKKYPGVTVKFAEAREAFRKVLWPERDSFPEFELEMRLHPASADDCAYVEIIAAKGAVFGPQPYLAIETRGKRFITDNLDFDTRPGRWFYAFHHDTLPLEEVARVGVGANDAFGSTSVKVLDFR</sequence>
<accession>A0A364P2H9</accession>
<keyword evidence="2" id="KW-1185">Reference proteome</keyword>
<comment type="caution">
    <text evidence="1">The sequence shown here is derived from an EMBL/GenBank/DDBJ whole genome shotgun (WGS) entry which is preliminary data.</text>
</comment>
<name>A0A364P2H9_9PROT</name>
<reference evidence="1 2" key="1">
    <citation type="submission" date="2017-11" db="EMBL/GenBank/DDBJ databases">
        <title>Draft genome sequence of magnetotactic bacterium Magnetospirillum kuznetsovii LBB-42.</title>
        <authorList>
            <person name="Grouzdev D.S."/>
            <person name="Rysina M.S."/>
            <person name="Baslerov R.V."/>
            <person name="Koziaeva V."/>
        </authorList>
    </citation>
    <scope>NUCLEOTIDE SEQUENCE [LARGE SCALE GENOMIC DNA]</scope>
    <source>
        <strain evidence="1 2">LBB-42</strain>
    </source>
</reference>
<dbReference type="OrthoDB" id="3034473at2"/>
<dbReference type="EMBL" id="PGTO01000001">
    <property type="protein sequence ID" value="RAU23552.1"/>
    <property type="molecule type" value="Genomic_DNA"/>
</dbReference>
<organism evidence="1 2">
    <name type="scientific">Paramagnetospirillum kuznetsovii</name>
    <dbReference type="NCBI Taxonomy" id="2053833"/>
    <lineage>
        <taxon>Bacteria</taxon>
        <taxon>Pseudomonadati</taxon>
        <taxon>Pseudomonadota</taxon>
        <taxon>Alphaproteobacteria</taxon>
        <taxon>Rhodospirillales</taxon>
        <taxon>Magnetospirillaceae</taxon>
        <taxon>Paramagnetospirillum</taxon>
    </lineage>
</organism>
<dbReference type="Proteomes" id="UP000251075">
    <property type="component" value="Unassembled WGS sequence"/>
</dbReference>
<dbReference type="RefSeq" id="WP_112141782.1">
    <property type="nucleotide sequence ID" value="NZ_PGTO01000001.1"/>
</dbReference>
<protein>
    <submittedName>
        <fullName evidence="1">Uncharacterized protein</fullName>
    </submittedName>
</protein>
<dbReference type="AlphaFoldDB" id="A0A364P2H9"/>
<gene>
    <name evidence="1" type="ORF">CU669_00130</name>
</gene>